<comment type="caution">
    <text evidence="3">The sequence shown here is derived from an EMBL/GenBank/DDBJ whole genome shotgun (WGS) entry which is preliminary data.</text>
</comment>
<keyword evidence="1" id="KW-0472">Membrane</keyword>
<dbReference type="EMBL" id="BPVZ01000131">
    <property type="protein sequence ID" value="GKV38889.1"/>
    <property type="molecule type" value="Genomic_DNA"/>
</dbReference>
<reference evidence="3 4" key="1">
    <citation type="journal article" date="2021" name="Commun. Biol.">
        <title>The genome of Shorea leprosula (Dipterocarpaceae) highlights the ecological relevance of drought in aseasonal tropical rainforests.</title>
        <authorList>
            <person name="Ng K.K.S."/>
            <person name="Kobayashi M.J."/>
            <person name="Fawcett J.A."/>
            <person name="Hatakeyama M."/>
            <person name="Paape T."/>
            <person name="Ng C.H."/>
            <person name="Ang C.C."/>
            <person name="Tnah L.H."/>
            <person name="Lee C.T."/>
            <person name="Nishiyama T."/>
            <person name="Sese J."/>
            <person name="O'Brien M.J."/>
            <person name="Copetti D."/>
            <person name="Mohd Noor M.I."/>
            <person name="Ong R.C."/>
            <person name="Putra M."/>
            <person name="Sireger I.Z."/>
            <person name="Indrioko S."/>
            <person name="Kosugi Y."/>
            <person name="Izuno A."/>
            <person name="Isagi Y."/>
            <person name="Lee S.L."/>
            <person name="Shimizu K.K."/>
        </authorList>
    </citation>
    <scope>NUCLEOTIDE SEQUENCE [LARGE SCALE GENOMIC DNA]</scope>
    <source>
        <strain evidence="3">214</strain>
    </source>
</reference>
<evidence type="ECO:0000313" key="3">
    <source>
        <dbReference type="EMBL" id="GKV38889.1"/>
    </source>
</evidence>
<dbReference type="PANTHER" id="PTHR33736">
    <property type="entry name" value="F-BOX PROTEIN-RELATED"/>
    <property type="match status" value="1"/>
</dbReference>
<dbReference type="Gene3D" id="1.20.1280.50">
    <property type="match status" value="1"/>
</dbReference>
<accession>A0AAV5LPW6</accession>
<name>A0AAV5LPW6_9ROSI</name>
<organism evidence="3 4">
    <name type="scientific">Rubroshorea leprosula</name>
    <dbReference type="NCBI Taxonomy" id="152421"/>
    <lineage>
        <taxon>Eukaryota</taxon>
        <taxon>Viridiplantae</taxon>
        <taxon>Streptophyta</taxon>
        <taxon>Embryophyta</taxon>
        <taxon>Tracheophyta</taxon>
        <taxon>Spermatophyta</taxon>
        <taxon>Magnoliopsida</taxon>
        <taxon>eudicotyledons</taxon>
        <taxon>Gunneridae</taxon>
        <taxon>Pentapetalae</taxon>
        <taxon>rosids</taxon>
        <taxon>malvids</taxon>
        <taxon>Malvales</taxon>
        <taxon>Dipterocarpaceae</taxon>
        <taxon>Rubroshorea</taxon>
    </lineage>
</organism>
<dbReference type="Pfam" id="PF12937">
    <property type="entry name" value="F-box-like"/>
    <property type="match status" value="1"/>
</dbReference>
<evidence type="ECO:0000256" key="1">
    <source>
        <dbReference type="SAM" id="Phobius"/>
    </source>
</evidence>
<proteinExistence type="predicted"/>
<dbReference type="AlphaFoldDB" id="A0AAV5LPW6"/>
<feature type="domain" description="F-box" evidence="2">
    <location>
        <begin position="36"/>
        <end position="71"/>
    </location>
</feature>
<keyword evidence="1" id="KW-1133">Transmembrane helix</keyword>
<dbReference type="InterPro" id="IPR045283">
    <property type="entry name" value="AT3G44326-like"/>
</dbReference>
<dbReference type="InterPro" id="IPR036047">
    <property type="entry name" value="F-box-like_dom_sf"/>
</dbReference>
<evidence type="ECO:0000313" key="4">
    <source>
        <dbReference type="Proteomes" id="UP001054252"/>
    </source>
</evidence>
<dbReference type="PANTHER" id="PTHR33736:SF13">
    <property type="entry name" value="OS11G0155100 PROTEIN"/>
    <property type="match status" value="1"/>
</dbReference>
<keyword evidence="4" id="KW-1185">Reference proteome</keyword>
<protein>
    <recommendedName>
        <fullName evidence="2">F-box domain-containing protein</fullName>
    </recommendedName>
</protein>
<feature type="transmembrane region" description="Helical" evidence="1">
    <location>
        <begin position="322"/>
        <end position="343"/>
    </location>
</feature>
<dbReference type="InterPro" id="IPR001810">
    <property type="entry name" value="F-box_dom"/>
</dbReference>
<evidence type="ECO:0000259" key="2">
    <source>
        <dbReference type="Pfam" id="PF12937"/>
    </source>
</evidence>
<gene>
    <name evidence="3" type="ORF">SLEP1_g46746</name>
</gene>
<sequence length="345" mass="38532">MAYPSPPPVSTATTTADDRRATATISDIHSDVLETHILTRLNGRTLASAACTSTQLHTLASQESLWTNICHSTWPSTALPRVRDIISTFPNGSRSFFSDSFPPADTAISGNQSSNHDNSSELISAVDIYYKNKLIFSKVVETETVSGWFICSPFRIDLLDPKDTVATQMPHPNTDDTCQYLEDDLTLSWIIIDPIERRAMDLSSHRPVSVQRHWLSGEVQVWFTTVLTGEKGSASEFVQCGIVVTCGRSTEGEMRVIEVSLQVEDMDGMHLNGRDSLVILERTLEGKRGKTGRREAEGKRKFLEFQERKTERKERRLRTEGALDMMCVAFGILGFTSLGLYIFCI</sequence>
<keyword evidence="1" id="KW-0812">Transmembrane</keyword>
<dbReference type="SUPFAM" id="SSF81383">
    <property type="entry name" value="F-box domain"/>
    <property type="match status" value="1"/>
</dbReference>
<dbReference type="Proteomes" id="UP001054252">
    <property type="component" value="Unassembled WGS sequence"/>
</dbReference>